<evidence type="ECO:0000313" key="3">
    <source>
        <dbReference type="Proteomes" id="UP000053328"/>
    </source>
</evidence>
<feature type="region of interest" description="Disordered" evidence="1">
    <location>
        <begin position="1"/>
        <end position="29"/>
    </location>
</feature>
<keyword evidence="3" id="KW-1185">Reference proteome</keyword>
<dbReference type="RefSeq" id="XP_016241365.1">
    <property type="nucleotide sequence ID" value="XM_016376089.1"/>
</dbReference>
<sequence>MSTSTRHRGHSRSSSARQHTSSQAFLRGPFDLTIGNPRHEIEEGEIPQSGFRVNVQWYINELPPADEIATIERIAVVEAKRQGCKVVCIRSNIHDTTRMRVPHSRPARYVHVSDPVGWHYTAEMRLPNGDWLPAHFYTETQVINGTKITRGLDRRLGKNNPIVWTTDYFPHVKGEFRREVYYTVFV</sequence>
<name>A0A0D2CCC9_9EURO</name>
<organism evidence="2 3">
    <name type="scientific">Exophiala spinifera</name>
    <dbReference type="NCBI Taxonomy" id="91928"/>
    <lineage>
        <taxon>Eukaryota</taxon>
        <taxon>Fungi</taxon>
        <taxon>Dikarya</taxon>
        <taxon>Ascomycota</taxon>
        <taxon>Pezizomycotina</taxon>
        <taxon>Eurotiomycetes</taxon>
        <taxon>Chaetothyriomycetidae</taxon>
        <taxon>Chaetothyriales</taxon>
        <taxon>Herpotrichiellaceae</taxon>
        <taxon>Exophiala</taxon>
    </lineage>
</organism>
<dbReference type="HOGENOM" id="CLU_1454429_0_0_1"/>
<reference evidence="2 3" key="1">
    <citation type="submission" date="2015-01" db="EMBL/GenBank/DDBJ databases">
        <title>The Genome Sequence of Exophiala spinifera CBS89968.</title>
        <authorList>
            <consortium name="The Broad Institute Genomics Platform"/>
            <person name="Cuomo C."/>
            <person name="de Hoog S."/>
            <person name="Gorbushina A."/>
            <person name="Stielow B."/>
            <person name="Teixiera M."/>
            <person name="Abouelleil A."/>
            <person name="Chapman S.B."/>
            <person name="Priest M."/>
            <person name="Young S.K."/>
            <person name="Wortman J."/>
            <person name="Nusbaum C."/>
            <person name="Birren B."/>
        </authorList>
    </citation>
    <scope>NUCLEOTIDE SEQUENCE [LARGE SCALE GENOMIC DNA]</scope>
    <source>
        <strain evidence="2 3">CBS 89968</strain>
    </source>
</reference>
<proteinExistence type="predicted"/>
<dbReference type="GeneID" id="27328812"/>
<protein>
    <submittedName>
        <fullName evidence="2">Uncharacterized protein</fullName>
    </submittedName>
</protein>
<dbReference type="EMBL" id="KN847492">
    <property type="protein sequence ID" value="KIW21149.1"/>
    <property type="molecule type" value="Genomic_DNA"/>
</dbReference>
<feature type="compositionally biased region" description="Low complexity" evidence="1">
    <location>
        <begin position="12"/>
        <end position="24"/>
    </location>
</feature>
<dbReference type="VEuPathDB" id="FungiDB:PV08_01729"/>
<evidence type="ECO:0000313" key="2">
    <source>
        <dbReference type="EMBL" id="KIW21149.1"/>
    </source>
</evidence>
<feature type="compositionally biased region" description="Basic residues" evidence="1">
    <location>
        <begin position="1"/>
        <end position="11"/>
    </location>
</feature>
<dbReference type="AlphaFoldDB" id="A0A0D2CCC9"/>
<evidence type="ECO:0000256" key="1">
    <source>
        <dbReference type="SAM" id="MobiDB-lite"/>
    </source>
</evidence>
<dbReference type="Proteomes" id="UP000053328">
    <property type="component" value="Unassembled WGS sequence"/>
</dbReference>
<accession>A0A0D2CCC9</accession>
<gene>
    <name evidence="2" type="ORF">PV08_01729</name>
</gene>